<dbReference type="Pfam" id="PF21694">
    <property type="entry name" value="DNA_pol3_delta_C"/>
    <property type="match status" value="1"/>
</dbReference>
<evidence type="ECO:0000256" key="5">
    <source>
        <dbReference type="ARBA" id="ARBA00022932"/>
    </source>
</evidence>
<dbReference type="GO" id="GO:0006261">
    <property type="term" value="P:DNA-templated DNA replication"/>
    <property type="evidence" value="ECO:0007669"/>
    <property type="project" value="TreeGrafter"/>
</dbReference>
<comment type="similarity">
    <text evidence="6">Belongs to the DNA polymerase HolA subunit family.</text>
</comment>
<reference evidence="9 10" key="2">
    <citation type="journal article" date="2010" name="Stand. Genomic Sci.">
        <title>Complete genome sequence of Desulfohalobium retbaense type strain (HR(100)).</title>
        <authorList>
            <person name="Spring S."/>
            <person name="Nolan M."/>
            <person name="Lapidus A."/>
            <person name="Glavina Del Rio T."/>
            <person name="Copeland A."/>
            <person name="Tice H."/>
            <person name="Cheng J.F."/>
            <person name="Lucas S."/>
            <person name="Land M."/>
            <person name="Chen F."/>
            <person name="Bruce D."/>
            <person name="Goodwin L."/>
            <person name="Pitluck S."/>
            <person name="Ivanova N."/>
            <person name="Mavromatis K."/>
            <person name="Mikhailova N."/>
            <person name="Pati A."/>
            <person name="Chen A."/>
            <person name="Palaniappan K."/>
            <person name="Hauser L."/>
            <person name="Chang Y.J."/>
            <person name="Jeffries C.D."/>
            <person name="Munk C."/>
            <person name="Kiss H."/>
            <person name="Chain P."/>
            <person name="Han C."/>
            <person name="Brettin T."/>
            <person name="Detter J.C."/>
            <person name="Schuler E."/>
            <person name="Goker M."/>
            <person name="Rohde M."/>
            <person name="Bristow J."/>
            <person name="Eisen J.A."/>
            <person name="Markowitz V."/>
            <person name="Hugenholtz P."/>
            <person name="Kyrpides N.C."/>
            <person name="Klenk H.P."/>
        </authorList>
    </citation>
    <scope>NUCLEOTIDE SEQUENCE [LARGE SCALE GENOMIC DNA]</scope>
    <source>
        <strain evidence="10">ATCC 49802 / DSM 20745 / S 6022</strain>
    </source>
</reference>
<evidence type="ECO:0000256" key="3">
    <source>
        <dbReference type="ARBA" id="ARBA00022695"/>
    </source>
</evidence>
<dbReference type="InterPro" id="IPR027417">
    <property type="entry name" value="P-loop_NTPase"/>
</dbReference>
<name>D1C332_SPHTD</name>
<evidence type="ECO:0000256" key="4">
    <source>
        <dbReference type="ARBA" id="ARBA00022705"/>
    </source>
</evidence>
<dbReference type="OrthoDB" id="9775929at2"/>
<dbReference type="PANTHER" id="PTHR34388:SF1">
    <property type="entry name" value="DNA POLYMERASE III SUBUNIT DELTA"/>
    <property type="match status" value="1"/>
</dbReference>
<dbReference type="HOGENOM" id="CLU_806396_0_0_0"/>
<keyword evidence="3" id="KW-0548">Nucleotidyltransferase</keyword>
<evidence type="ECO:0000313" key="9">
    <source>
        <dbReference type="EMBL" id="ACZ38649.1"/>
    </source>
</evidence>
<dbReference type="InterPro" id="IPR005790">
    <property type="entry name" value="DNA_polIII_delta"/>
</dbReference>
<reference evidence="10" key="1">
    <citation type="submission" date="2009-11" db="EMBL/GenBank/DDBJ databases">
        <title>The complete chromosome 1 of Sphaerobacter thermophilus DSM 20745.</title>
        <authorList>
            <person name="Lucas S."/>
            <person name="Copeland A."/>
            <person name="Lapidus A."/>
            <person name="Glavina del Rio T."/>
            <person name="Dalin E."/>
            <person name="Tice H."/>
            <person name="Bruce D."/>
            <person name="Goodwin L."/>
            <person name="Pitluck S."/>
            <person name="Kyrpides N."/>
            <person name="Mavromatis K."/>
            <person name="Ivanova N."/>
            <person name="Mikhailova N."/>
            <person name="LaButti K.M."/>
            <person name="Clum A."/>
            <person name="Sun H.I."/>
            <person name="Brettin T."/>
            <person name="Detter J.C."/>
            <person name="Han C."/>
            <person name="Larimer F."/>
            <person name="Land M."/>
            <person name="Hauser L."/>
            <person name="Markowitz V."/>
            <person name="Cheng J.F."/>
            <person name="Hugenholtz P."/>
            <person name="Woyke T."/>
            <person name="Wu D."/>
            <person name="Steenblock K."/>
            <person name="Schneider S."/>
            <person name="Pukall R."/>
            <person name="Goeker M."/>
            <person name="Klenk H.P."/>
            <person name="Eisen J.A."/>
        </authorList>
    </citation>
    <scope>NUCLEOTIDE SEQUENCE [LARGE SCALE GENOMIC DNA]</scope>
    <source>
        <strain evidence="10">ATCC 49802 / DSM 20745 / S 6022</strain>
    </source>
</reference>
<evidence type="ECO:0000256" key="1">
    <source>
        <dbReference type="ARBA" id="ARBA00012417"/>
    </source>
</evidence>
<evidence type="ECO:0000259" key="8">
    <source>
        <dbReference type="Pfam" id="PF21694"/>
    </source>
</evidence>
<dbReference type="Gene3D" id="1.20.272.10">
    <property type="match status" value="1"/>
</dbReference>
<dbReference type="GO" id="GO:0003677">
    <property type="term" value="F:DNA binding"/>
    <property type="evidence" value="ECO:0007669"/>
    <property type="project" value="InterPro"/>
</dbReference>
<protein>
    <recommendedName>
        <fullName evidence="1">DNA-directed DNA polymerase</fullName>
        <ecNumber evidence="1">2.7.7.7</ecNumber>
    </recommendedName>
</protein>
<keyword evidence="4" id="KW-0235">DNA replication</keyword>
<evidence type="ECO:0000256" key="7">
    <source>
        <dbReference type="ARBA" id="ARBA00049244"/>
    </source>
</evidence>
<dbReference type="KEGG" id="sti:Sthe_1214"/>
<organism evidence="9 10">
    <name type="scientific">Sphaerobacter thermophilus (strain ATCC 49802 / DSM 20745 / KCCM 41009 / NCIMB 13125 / S 6022)</name>
    <dbReference type="NCBI Taxonomy" id="479434"/>
    <lineage>
        <taxon>Bacteria</taxon>
        <taxon>Pseudomonadati</taxon>
        <taxon>Thermomicrobiota</taxon>
        <taxon>Thermomicrobia</taxon>
        <taxon>Sphaerobacterales</taxon>
        <taxon>Sphaerobacterineae</taxon>
        <taxon>Sphaerobacteraceae</taxon>
        <taxon>Sphaerobacter</taxon>
    </lineage>
</organism>
<gene>
    <name evidence="9" type="ordered locus">Sthe_1214</name>
</gene>
<evidence type="ECO:0000256" key="6">
    <source>
        <dbReference type="ARBA" id="ARBA00034754"/>
    </source>
</evidence>
<accession>D1C332</accession>
<keyword evidence="2" id="KW-0808">Transferase</keyword>
<dbReference type="Gene3D" id="1.10.8.60">
    <property type="match status" value="1"/>
</dbReference>
<dbReference type="PANTHER" id="PTHR34388">
    <property type="entry name" value="DNA POLYMERASE III SUBUNIT DELTA"/>
    <property type="match status" value="1"/>
</dbReference>
<evidence type="ECO:0000256" key="2">
    <source>
        <dbReference type="ARBA" id="ARBA00022679"/>
    </source>
</evidence>
<dbReference type="STRING" id="479434.Sthe_1214"/>
<dbReference type="eggNOG" id="COG1466">
    <property type="taxonomic scope" value="Bacteria"/>
</dbReference>
<keyword evidence="5" id="KW-0239">DNA-directed DNA polymerase</keyword>
<proteinExistence type="inferred from homology"/>
<dbReference type="EMBL" id="CP001823">
    <property type="protein sequence ID" value="ACZ38649.1"/>
    <property type="molecule type" value="Genomic_DNA"/>
</dbReference>
<dbReference type="InParanoid" id="D1C332"/>
<dbReference type="GO" id="GO:0009360">
    <property type="term" value="C:DNA polymerase III complex"/>
    <property type="evidence" value="ECO:0007669"/>
    <property type="project" value="TreeGrafter"/>
</dbReference>
<dbReference type="Proteomes" id="UP000002027">
    <property type="component" value="Chromosome 1"/>
</dbReference>
<dbReference type="EC" id="2.7.7.7" evidence="1"/>
<sequence length="340" mass="36120">MFLGDGLVILILHGTNRLAIDERVQHLRAEHDPAGITTTVVERAAEHLGELRSACLSPGFFGATRLVIARDLLVGGGGGRGRRTSADRVEALALLASVPETTVLIVAESEIKPADERELRSKVPGATIERHDVPRGRDLVEWVRTRARRYDATIEAETAAQLLEALFPTSWRAVARRDDVPPDLYRLDAEVAKLATAAGPSQEITRDLVGALVPDAEATNIWGLTDAIVAGDVAGAVREVERALATGTPAEMLLGQLASQFEVFAVLAAGQAQSAAALAAETGISEGRLRQASRTASRFPYERIARGLAALREIDVATKQGQAEAADLLVGTVARLAAGR</sequence>
<dbReference type="NCBIfam" id="TIGR01128">
    <property type="entry name" value="holA"/>
    <property type="match status" value="1"/>
</dbReference>
<dbReference type="Gene3D" id="3.40.50.300">
    <property type="entry name" value="P-loop containing nucleotide triphosphate hydrolases"/>
    <property type="match status" value="1"/>
</dbReference>
<keyword evidence="10" id="KW-1185">Reference proteome</keyword>
<feature type="domain" description="DNA polymerase III delta subunit-like C-terminal" evidence="8">
    <location>
        <begin position="219"/>
        <end position="325"/>
    </location>
</feature>
<dbReference type="GO" id="GO:0003887">
    <property type="term" value="F:DNA-directed DNA polymerase activity"/>
    <property type="evidence" value="ECO:0007669"/>
    <property type="project" value="UniProtKB-KW"/>
</dbReference>
<dbReference type="InterPro" id="IPR008921">
    <property type="entry name" value="DNA_pol3_clamp-load_cplx_C"/>
</dbReference>
<evidence type="ECO:0000313" key="10">
    <source>
        <dbReference type="Proteomes" id="UP000002027"/>
    </source>
</evidence>
<dbReference type="InterPro" id="IPR048466">
    <property type="entry name" value="DNA_pol3_delta-like_C"/>
</dbReference>
<dbReference type="SUPFAM" id="SSF48019">
    <property type="entry name" value="post-AAA+ oligomerization domain-like"/>
    <property type="match status" value="1"/>
</dbReference>
<dbReference type="AlphaFoldDB" id="D1C332"/>
<comment type="catalytic activity">
    <reaction evidence="7">
        <text>DNA(n) + a 2'-deoxyribonucleoside 5'-triphosphate = DNA(n+1) + diphosphate</text>
        <dbReference type="Rhea" id="RHEA:22508"/>
        <dbReference type="Rhea" id="RHEA-COMP:17339"/>
        <dbReference type="Rhea" id="RHEA-COMP:17340"/>
        <dbReference type="ChEBI" id="CHEBI:33019"/>
        <dbReference type="ChEBI" id="CHEBI:61560"/>
        <dbReference type="ChEBI" id="CHEBI:173112"/>
        <dbReference type="EC" id="2.7.7.7"/>
    </reaction>
</comment>